<reference evidence="9 10" key="1">
    <citation type="submission" date="2014-07" db="EMBL/GenBank/DDBJ databases">
        <title>Draft Genome Sequence of Gephyronic Acid Producer, Cystobacter violaceus Strain Cb vi76.</title>
        <authorList>
            <person name="Stevens D.C."/>
            <person name="Young J."/>
            <person name="Carmichael R."/>
            <person name="Tan J."/>
            <person name="Taylor R.E."/>
        </authorList>
    </citation>
    <scope>NUCLEOTIDE SEQUENCE [LARGE SCALE GENOMIC DNA]</scope>
    <source>
        <strain evidence="9 10">Cb vi76</strain>
    </source>
</reference>
<dbReference type="GO" id="GO:0015288">
    <property type="term" value="F:porin activity"/>
    <property type="evidence" value="ECO:0007669"/>
    <property type="project" value="TreeGrafter"/>
</dbReference>
<dbReference type="Gene3D" id="1.20.1600.10">
    <property type="entry name" value="Outer membrane efflux proteins (OEP)"/>
    <property type="match status" value="1"/>
</dbReference>
<evidence type="ECO:0000256" key="5">
    <source>
        <dbReference type="ARBA" id="ARBA00022692"/>
    </source>
</evidence>
<proteinExistence type="inferred from homology"/>
<evidence type="ECO:0000256" key="7">
    <source>
        <dbReference type="ARBA" id="ARBA00023237"/>
    </source>
</evidence>
<keyword evidence="4" id="KW-1134">Transmembrane beta strand</keyword>
<keyword evidence="5" id="KW-0812">Transmembrane</keyword>
<dbReference type="RefSeq" id="WP_043394743.1">
    <property type="nucleotide sequence ID" value="NZ_JPMI01000090.1"/>
</dbReference>
<evidence type="ECO:0000256" key="8">
    <source>
        <dbReference type="SAM" id="Coils"/>
    </source>
</evidence>
<dbReference type="SUPFAM" id="SSF56954">
    <property type="entry name" value="Outer membrane efflux proteins (OEP)"/>
    <property type="match status" value="1"/>
</dbReference>
<dbReference type="GO" id="GO:1990281">
    <property type="term" value="C:efflux pump complex"/>
    <property type="evidence" value="ECO:0007669"/>
    <property type="project" value="TreeGrafter"/>
</dbReference>
<organism evidence="9 10">
    <name type="scientific">Archangium violaceum Cb vi76</name>
    <dbReference type="NCBI Taxonomy" id="1406225"/>
    <lineage>
        <taxon>Bacteria</taxon>
        <taxon>Pseudomonadati</taxon>
        <taxon>Myxococcota</taxon>
        <taxon>Myxococcia</taxon>
        <taxon>Myxococcales</taxon>
        <taxon>Cystobacterineae</taxon>
        <taxon>Archangiaceae</taxon>
        <taxon>Archangium</taxon>
    </lineage>
</organism>
<comment type="similarity">
    <text evidence="2">Belongs to the outer membrane factor (OMF) (TC 1.B.17) family.</text>
</comment>
<evidence type="ECO:0000256" key="3">
    <source>
        <dbReference type="ARBA" id="ARBA00022448"/>
    </source>
</evidence>
<gene>
    <name evidence="9" type="ORF">Q664_14650</name>
</gene>
<protein>
    <submittedName>
        <fullName evidence="9">Transporter</fullName>
    </submittedName>
</protein>
<dbReference type="GO" id="GO:0009279">
    <property type="term" value="C:cell outer membrane"/>
    <property type="evidence" value="ECO:0007669"/>
    <property type="project" value="UniProtKB-SubCell"/>
</dbReference>
<dbReference type="GO" id="GO:0015562">
    <property type="term" value="F:efflux transmembrane transporter activity"/>
    <property type="evidence" value="ECO:0007669"/>
    <property type="project" value="InterPro"/>
</dbReference>
<dbReference type="InterPro" id="IPR003423">
    <property type="entry name" value="OMP_efflux"/>
</dbReference>
<dbReference type="PANTHER" id="PTHR30026">
    <property type="entry name" value="OUTER MEMBRANE PROTEIN TOLC"/>
    <property type="match status" value="1"/>
</dbReference>
<comment type="caution">
    <text evidence="9">The sequence shown here is derived from an EMBL/GenBank/DDBJ whole genome shotgun (WGS) entry which is preliminary data.</text>
</comment>
<dbReference type="Pfam" id="PF02321">
    <property type="entry name" value="OEP"/>
    <property type="match status" value="2"/>
</dbReference>
<sequence length="442" mass="48471">MNVLMLTVALATHATPIRLEDARARSRENVQALTAVLEASSAEQDVRIARSSLLPQVRFSGSGNLTYIGPQRSYNIVPVEGGGFQQLAVDTPEVAFPNLSLGVSVSQLLYDRAVWARLEQSGAQLEAQRGEALEQQDTSELEGINRFYALFRSQAAIQVLEANVRRSEQQLERARALFQAGRVGKAEELSAQVNLGNDRIAVVSRQSQLATDQARLTTWLAMPGAEVVEAVDPGVLTQTPAPAPSLEQALQEARTRRPLLVALRKRLRAAELQRSIATAGYLPRFSLDAAYQRQGQDPEIFFGQPSRQNVVRGGVSISWDIFNGFTTQAQARRAEYQTRAAELNMQQSEREMEGTVRQSHVALEAQIVSAELAEANRKAAADALVLAEERFNAGVSSTLEVRDAQLKLTQAELTLLENRINVEIARFTLMRAMGTLAPGEAK</sequence>
<evidence type="ECO:0000256" key="2">
    <source>
        <dbReference type="ARBA" id="ARBA00007613"/>
    </source>
</evidence>
<dbReference type="EMBL" id="JPMI01000090">
    <property type="protein sequence ID" value="KFA92535.1"/>
    <property type="molecule type" value="Genomic_DNA"/>
</dbReference>
<keyword evidence="3" id="KW-0813">Transport</keyword>
<dbReference type="Proteomes" id="UP000028547">
    <property type="component" value="Unassembled WGS sequence"/>
</dbReference>
<keyword evidence="8" id="KW-0175">Coiled coil</keyword>
<name>A0A084SVQ0_9BACT</name>
<keyword evidence="7" id="KW-0998">Cell outer membrane</keyword>
<evidence type="ECO:0000256" key="6">
    <source>
        <dbReference type="ARBA" id="ARBA00023136"/>
    </source>
</evidence>
<accession>A0A084SVQ0</accession>
<dbReference type="PANTHER" id="PTHR30026:SF20">
    <property type="entry name" value="OUTER MEMBRANE PROTEIN TOLC"/>
    <property type="match status" value="1"/>
</dbReference>
<evidence type="ECO:0000256" key="1">
    <source>
        <dbReference type="ARBA" id="ARBA00004442"/>
    </source>
</evidence>
<comment type="subcellular location">
    <subcellularLocation>
        <location evidence="1">Cell outer membrane</location>
    </subcellularLocation>
</comment>
<feature type="coiled-coil region" evidence="8">
    <location>
        <begin position="331"/>
        <end position="390"/>
    </location>
</feature>
<dbReference type="AlphaFoldDB" id="A0A084SVQ0"/>
<evidence type="ECO:0000256" key="4">
    <source>
        <dbReference type="ARBA" id="ARBA00022452"/>
    </source>
</evidence>
<evidence type="ECO:0000313" key="9">
    <source>
        <dbReference type="EMBL" id="KFA92535.1"/>
    </source>
</evidence>
<dbReference type="InterPro" id="IPR051906">
    <property type="entry name" value="TolC-like"/>
</dbReference>
<keyword evidence="6" id="KW-0472">Membrane</keyword>
<evidence type="ECO:0000313" key="10">
    <source>
        <dbReference type="Proteomes" id="UP000028547"/>
    </source>
</evidence>